<comment type="caution">
    <text evidence="2">The sequence shown here is derived from an EMBL/GenBank/DDBJ whole genome shotgun (WGS) entry which is preliminary data.</text>
</comment>
<gene>
    <name evidence="2" type="ORF">B0681_01900</name>
</gene>
<protein>
    <recommendedName>
        <fullName evidence="4">Lysine exporter LysO family protein</fullName>
    </recommendedName>
</protein>
<sequence>MQGIITLLLILSPMFVGFALPTSARMVAISERLLNYLVYLILIVIGIELGLVDDLAKKVGNIAKYLSTLMALTLGAGLISLAVYDRLYGNPKADSAKTPANQPKISLRGSLTQLVCLAVGFFVAKILPSHLLPPDKTTTVLLMALLLLVGISLKGSGVTLKQALVNKAGLQISAIFMLFTTLSGAVFAMMFDEVSLFQGLALASGYGWYSLSGTIMTDAYGAVWGSVALLNDLSREVIALIFIPLVMRHSRSAAVGLGGVTSLDFTLPTIIQSAGTHIMPMVISFGFITNVVSPVLMVFFSSFN</sequence>
<feature type="transmembrane region" description="Helical" evidence="1">
    <location>
        <begin position="139"/>
        <end position="160"/>
    </location>
</feature>
<dbReference type="AlphaFoldDB" id="A0A1T0CWD9"/>
<dbReference type="EMBL" id="MUYV01000001">
    <property type="protein sequence ID" value="OOS26646.1"/>
    <property type="molecule type" value="Genomic_DNA"/>
</dbReference>
<dbReference type="InterPro" id="IPR005642">
    <property type="entry name" value="LysO"/>
</dbReference>
<dbReference type="PANTHER" id="PTHR35804:SF1">
    <property type="entry name" value="LYSINE EXPORTER LYSO"/>
    <property type="match status" value="1"/>
</dbReference>
<organism evidence="2 3">
    <name type="scientific">Moraxella porci DSM 25326</name>
    <dbReference type="NCBI Taxonomy" id="573983"/>
    <lineage>
        <taxon>Bacteria</taxon>
        <taxon>Pseudomonadati</taxon>
        <taxon>Pseudomonadota</taxon>
        <taxon>Gammaproteobacteria</taxon>
        <taxon>Moraxellales</taxon>
        <taxon>Moraxellaceae</taxon>
        <taxon>Moraxella</taxon>
    </lineage>
</organism>
<feature type="transmembrane region" description="Helical" evidence="1">
    <location>
        <begin position="105"/>
        <end position="127"/>
    </location>
</feature>
<dbReference type="GO" id="GO:0015661">
    <property type="term" value="F:L-lysine efflux transmembrane transporter activity"/>
    <property type="evidence" value="ECO:0007669"/>
    <property type="project" value="InterPro"/>
</dbReference>
<keyword evidence="1" id="KW-0472">Membrane</keyword>
<feature type="transmembrane region" description="Helical" evidence="1">
    <location>
        <begin position="211"/>
        <end position="231"/>
    </location>
</feature>
<dbReference type="PANTHER" id="PTHR35804">
    <property type="entry name" value="LYSINE EXPORTER LYSO"/>
    <property type="match status" value="1"/>
</dbReference>
<reference evidence="2 3" key="1">
    <citation type="submission" date="2017-02" db="EMBL/GenBank/DDBJ databases">
        <title>Draft genome sequence of Moraxella porci CCUG 54912T type strain.</title>
        <authorList>
            <person name="Salva-Serra F."/>
            <person name="Engstrom-Jakobsson H."/>
            <person name="Thorell K."/>
            <person name="Jaen-Luchoro D."/>
            <person name="Gonzales-Siles L."/>
            <person name="Karlsson R."/>
            <person name="Yazdan S."/>
            <person name="Boulund F."/>
            <person name="Johnning A."/>
            <person name="Engstrand L."/>
            <person name="Kristiansson E."/>
            <person name="Moore E."/>
        </authorList>
    </citation>
    <scope>NUCLEOTIDE SEQUENCE [LARGE SCALE GENOMIC DNA]</scope>
    <source>
        <strain evidence="2 3">CCUG 54912</strain>
    </source>
</reference>
<keyword evidence="1" id="KW-1133">Transmembrane helix</keyword>
<evidence type="ECO:0008006" key="4">
    <source>
        <dbReference type="Google" id="ProtNLM"/>
    </source>
</evidence>
<evidence type="ECO:0000256" key="1">
    <source>
        <dbReference type="SAM" id="Phobius"/>
    </source>
</evidence>
<dbReference type="Pfam" id="PF03956">
    <property type="entry name" value="Lys_export"/>
    <property type="match status" value="1"/>
</dbReference>
<feature type="transmembrane region" description="Helical" evidence="1">
    <location>
        <begin position="277"/>
        <end position="300"/>
    </location>
</feature>
<dbReference type="Proteomes" id="UP000190683">
    <property type="component" value="Unassembled WGS sequence"/>
</dbReference>
<proteinExistence type="predicted"/>
<evidence type="ECO:0000313" key="2">
    <source>
        <dbReference type="EMBL" id="OOS26646.1"/>
    </source>
</evidence>
<evidence type="ECO:0000313" key="3">
    <source>
        <dbReference type="Proteomes" id="UP000190683"/>
    </source>
</evidence>
<keyword evidence="3" id="KW-1185">Reference proteome</keyword>
<feature type="transmembrane region" description="Helical" evidence="1">
    <location>
        <begin position="252"/>
        <end position="271"/>
    </location>
</feature>
<dbReference type="STRING" id="573983.B0681_01900"/>
<feature type="transmembrane region" description="Helical" evidence="1">
    <location>
        <begin position="6"/>
        <end position="24"/>
    </location>
</feature>
<feature type="transmembrane region" description="Helical" evidence="1">
    <location>
        <begin position="172"/>
        <end position="191"/>
    </location>
</feature>
<dbReference type="RefSeq" id="WP_078317040.1">
    <property type="nucleotide sequence ID" value="NZ_MUYV01000001.1"/>
</dbReference>
<feature type="transmembrane region" description="Helical" evidence="1">
    <location>
        <begin position="62"/>
        <end position="84"/>
    </location>
</feature>
<feature type="transmembrane region" description="Helical" evidence="1">
    <location>
        <begin position="36"/>
        <end position="56"/>
    </location>
</feature>
<dbReference type="GO" id="GO:0005886">
    <property type="term" value="C:plasma membrane"/>
    <property type="evidence" value="ECO:0007669"/>
    <property type="project" value="TreeGrafter"/>
</dbReference>
<keyword evidence="1" id="KW-0812">Transmembrane</keyword>
<accession>A0A1T0CWD9</accession>
<name>A0A1T0CWD9_9GAMM</name>